<proteinExistence type="predicted"/>
<dbReference type="AlphaFoldDB" id="A0A6G5QLB4"/>
<dbReference type="RefSeq" id="WP_004320755.1">
    <property type="nucleotide sequence ID" value="NZ_CP012543.1"/>
</dbReference>
<dbReference type="KEGG" id="crx:CRECT_0697"/>
<dbReference type="InterPro" id="IPR008995">
    <property type="entry name" value="Mo/tungstate-bd_C_term_dom"/>
</dbReference>
<dbReference type="Pfam" id="PF03459">
    <property type="entry name" value="TOBE"/>
    <property type="match status" value="2"/>
</dbReference>
<sequence length="139" mass="14503">MFSARNQLQAQITEVREGAVNSLIVAKLQGGETVKATVTVDSQKALELAVGKKVVYLFKASSIIVAKGEDKLKLSATNQLKGKVVRVVEGAVNAEVDIEIAGGDKLSAIVTNESAKNLSLKAGDEVTAIIKATQIIVGA</sequence>
<dbReference type="EMBL" id="CP012543">
    <property type="protein sequence ID" value="QCD46382.1"/>
    <property type="molecule type" value="Genomic_DNA"/>
</dbReference>
<evidence type="ECO:0000313" key="4">
    <source>
        <dbReference type="EMBL" id="QCD46382.1"/>
    </source>
</evidence>
<dbReference type="Proteomes" id="UP000502377">
    <property type="component" value="Chromosome"/>
</dbReference>
<evidence type="ECO:0000256" key="1">
    <source>
        <dbReference type="ARBA" id="ARBA00022505"/>
    </source>
</evidence>
<dbReference type="PANTHER" id="PTHR30432">
    <property type="entry name" value="TRANSCRIPTIONAL REGULATOR MODE"/>
    <property type="match status" value="1"/>
</dbReference>
<dbReference type="GO" id="GO:0015689">
    <property type="term" value="P:molybdate ion transport"/>
    <property type="evidence" value="ECO:0007669"/>
    <property type="project" value="InterPro"/>
</dbReference>
<dbReference type="Gene3D" id="2.40.50.100">
    <property type="match status" value="2"/>
</dbReference>
<feature type="domain" description="Mop" evidence="3">
    <location>
        <begin position="1"/>
        <end position="67"/>
    </location>
</feature>
<dbReference type="InterPro" id="IPR005116">
    <property type="entry name" value="Transp-assoc_OB_typ1"/>
</dbReference>
<protein>
    <submittedName>
        <fullName evidence="4">Molybdenum-pterin binding domain-containing protein</fullName>
    </submittedName>
</protein>
<dbReference type="SUPFAM" id="SSF50331">
    <property type="entry name" value="MOP-like"/>
    <property type="match status" value="2"/>
</dbReference>
<evidence type="ECO:0000256" key="2">
    <source>
        <dbReference type="PROSITE-ProRule" id="PRU01213"/>
    </source>
</evidence>
<reference evidence="4 5" key="1">
    <citation type="submission" date="2016-07" db="EMBL/GenBank/DDBJ databases">
        <title>Comparative genomics of the Campylobacter concisus group.</title>
        <authorList>
            <person name="Miller W.G."/>
            <person name="Yee E."/>
            <person name="Chapman M.H."/>
            <person name="Huynh S."/>
            <person name="Bono J.L."/>
            <person name="On S.L.W."/>
            <person name="StLeger J."/>
            <person name="Foster G."/>
            <person name="Parker C.T."/>
        </authorList>
    </citation>
    <scope>NUCLEOTIDE SEQUENCE [LARGE SCALE GENOMIC DNA]</scope>
    <source>
        <strain evidence="4 5">ATCC 33238</strain>
    </source>
</reference>
<gene>
    <name evidence="4" type="ORF">CRECT_0697</name>
</gene>
<accession>A0A6G5QLB4</accession>
<dbReference type="InterPro" id="IPR051815">
    <property type="entry name" value="Molybdate_resp_trans_reg"/>
</dbReference>
<dbReference type="InterPro" id="IPR004606">
    <property type="entry name" value="Mop_domain"/>
</dbReference>
<dbReference type="PANTHER" id="PTHR30432:SF1">
    <property type="entry name" value="DNA-BINDING TRANSCRIPTIONAL DUAL REGULATOR MODE"/>
    <property type="match status" value="1"/>
</dbReference>
<keyword evidence="1 2" id="KW-0500">Molybdenum</keyword>
<dbReference type="PROSITE" id="PS51866">
    <property type="entry name" value="MOP"/>
    <property type="match status" value="2"/>
</dbReference>
<name>A0A6G5QLB4_CAMRE</name>
<evidence type="ECO:0000313" key="5">
    <source>
        <dbReference type="Proteomes" id="UP000502377"/>
    </source>
</evidence>
<feature type="domain" description="Mop" evidence="3">
    <location>
        <begin position="73"/>
        <end position="139"/>
    </location>
</feature>
<organism evidence="4 5">
    <name type="scientific">Campylobacter rectus</name>
    <name type="common">Wolinella recta</name>
    <dbReference type="NCBI Taxonomy" id="203"/>
    <lineage>
        <taxon>Bacteria</taxon>
        <taxon>Pseudomonadati</taxon>
        <taxon>Campylobacterota</taxon>
        <taxon>Epsilonproteobacteria</taxon>
        <taxon>Campylobacterales</taxon>
        <taxon>Campylobacteraceae</taxon>
        <taxon>Campylobacter</taxon>
    </lineage>
</organism>
<dbReference type="NCBIfam" id="TIGR00638">
    <property type="entry name" value="Mop"/>
    <property type="match status" value="2"/>
</dbReference>
<evidence type="ECO:0000259" key="3">
    <source>
        <dbReference type="PROSITE" id="PS51866"/>
    </source>
</evidence>